<dbReference type="InterPro" id="IPR014718">
    <property type="entry name" value="GH-type_carb-bd"/>
</dbReference>
<dbReference type="Proteomes" id="UP001589810">
    <property type="component" value="Unassembled WGS sequence"/>
</dbReference>
<accession>A0ABV6MWJ9</accession>
<name>A0ABV6MWJ9_9PSEU</name>
<sequence>MRPLIVSVLALALLTPVPLASRAIAGQPALVDPVALTDPMLGTGSAGAAVGEINNFPGPSTPFGMLQWSPDTADHYAGYSYEDKTIKGFSLTHASVGCRQFGDVPILPVSGDVGATPWSLQEPFTHAGEQASPGYYTVTAGGVKTELTTALRAGQGRFTFPSNAPAHVLVKAGGSLNGDTAASVAFPDDHTVTGSATSGGFCGQGNKYTVHYLITFDRPFTAKASWSGSARVAPNVVTPGQKARGLAGPQIAGPQVGATLDFDTSKDTTVRAKVAISFVSVDGAAKNVAADASGWDFDGMRAATKQRWASYLSRIGIAGGEPAQQKTFYAALYHSLQYPVTFSDVDGGYPGFDGQLHNAGRRVQYANFSGWDIYRCQIPLLATLAPDETSDMMQSLVEDADQYGWLPKWPVYNDESGVMNGDSIAPIIAGAYAYGARDFDTDKALAQLIKGATKDGKVGWGYEERPNVVAYQQLGYVPMGNDENVSMTEEYAIDDFAIGRFADALGDDDTAAVFAKRGQNWQHALDPTTGYVRQHATDGAYSPGPVLVPPPPGQFAPTGYSEGNAAQYTWMVPQNLAGLIGAIGGRDAAIKRLDDLFTKLNVGPVEPYYWAGNEPMFSVPWTYNYLGQPWKTQDVVHRVQTELFAATPDGEPGNDDLGAQSAWYVWSALGLYPVTPGTTDLAVNTPVFPHAEIRTGTGRRIVIDAQGTGPHIQGMAVNGVNWNRTWLPSDLLSWGGRVTYRLGDGTNWTAAPPKSYRDGEAPAIGFVTPLGTSTAGTFHIGARNQTGEPVSVPWTLTVPAGATASLTRGQLVVPANGTATMPVTVTATANGIYPVTVDFGDKQRATAYFAVAGTDHTTTGCSTLGATNTDCGLTQVEYANDGATAPVEVDGVSGRKMVHAHDWGDYRYLYFQADQRAIPGTGPYDATITVRYLDSGTDTFVVQYDAVNAAYVDAKRIQKTGTNTWKDVTITVKDAKFGHRENGGSDFRISSDGSGDANAETIASASVTVAGPDVLAVRQCPASPA</sequence>
<organism evidence="4 5">
    <name type="scientific">Kutzneria chonburiensis</name>
    <dbReference type="NCBI Taxonomy" id="1483604"/>
    <lineage>
        <taxon>Bacteria</taxon>
        <taxon>Bacillati</taxon>
        <taxon>Actinomycetota</taxon>
        <taxon>Actinomycetes</taxon>
        <taxon>Pseudonocardiales</taxon>
        <taxon>Pseudonocardiaceae</taxon>
        <taxon>Kutzneria</taxon>
    </lineage>
</organism>
<dbReference type="Gene3D" id="1.20.1610.10">
    <property type="entry name" value="alpha-1,2-mannosidases domains"/>
    <property type="match status" value="1"/>
</dbReference>
<feature type="signal peptide" evidence="1">
    <location>
        <begin position="1"/>
        <end position="25"/>
    </location>
</feature>
<gene>
    <name evidence="4" type="ORF">ACFFH7_22185</name>
</gene>
<dbReference type="InterPro" id="IPR041371">
    <property type="entry name" value="GH92_N"/>
</dbReference>
<dbReference type="Gene3D" id="2.70.98.10">
    <property type="match status" value="1"/>
</dbReference>
<dbReference type="PANTHER" id="PTHR12143:SF39">
    <property type="entry name" value="SECRETED PROTEIN"/>
    <property type="match status" value="1"/>
</dbReference>
<evidence type="ECO:0000259" key="2">
    <source>
        <dbReference type="Pfam" id="PF07971"/>
    </source>
</evidence>
<dbReference type="GO" id="GO:0016787">
    <property type="term" value="F:hydrolase activity"/>
    <property type="evidence" value="ECO:0007669"/>
    <property type="project" value="UniProtKB-KW"/>
</dbReference>
<feature type="domain" description="Glycosyl hydrolase family 92" evidence="2">
    <location>
        <begin position="284"/>
        <end position="744"/>
    </location>
</feature>
<keyword evidence="5" id="KW-1185">Reference proteome</keyword>
<proteinExistence type="predicted"/>
<evidence type="ECO:0000259" key="3">
    <source>
        <dbReference type="Pfam" id="PF17678"/>
    </source>
</evidence>
<comment type="caution">
    <text evidence="4">The sequence shown here is derived from an EMBL/GenBank/DDBJ whole genome shotgun (WGS) entry which is preliminary data.</text>
</comment>
<feature type="domain" description="Glycosyl hydrolase family 92 N-terminal" evidence="3">
    <location>
        <begin position="38"/>
        <end position="277"/>
    </location>
</feature>
<dbReference type="PANTHER" id="PTHR12143">
    <property type="entry name" value="PEPTIDE N-GLYCANASE PNGASE -RELATED"/>
    <property type="match status" value="1"/>
</dbReference>
<dbReference type="InterPro" id="IPR050883">
    <property type="entry name" value="PNGase"/>
</dbReference>
<evidence type="ECO:0000313" key="4">
    <source>
        <dbReference type="EMBL" id="MFC0544230.1"/>
    </source>
</evidence>
<dbReference type="InterPro" id="IPR012939">
    <property type="entry name" value="Glyco_hydro_92"/>
</dbReference>
<dbReference type="RefSeq" id="WP_273935728.1">
    <property type="nucleotide sequence ID" value="NZ_CP097263.1"/>
</dbReference>
<protein>
    <submittedName>
        <fullName evidence="4">GH92 family glycosyl hydrolase</fullName>
    </submittedName>
</protein>
<dbReference type="Gene3D" id="3.30.2080.10">
    <property type="entry name" value="GH92 mannosidase domain"/>
    <property type="match status" value="1"/>
</dbReference>
<keyword evidence="1" id="KW-0732">Signal</keyword>
<dbReference type="Gene3D" id="1.20.1050.60">
    <property type="entry name" value="alpha-1,2-mannosidase"/>
    <property type="match status" value="1"/>
</dbReference>
<dbReference type="Pfam" id="PF07971">
    <property type="entry name" value="Glyco_hydro_92"/>
    <property type="match status" value="1"/>
</dbReference>
<reference evidence="4 5" key="1">
    <citation type="submission" date="2024-09" db="EMBL/GenBank/DDBJ databases">
        <authorList>
            <person name="Sun Q."/>
            <person name="Mori K."/>
        </authorList>
    </citation>
    <scope>NUCLEOTIDE SEQUENCE [LARGE SCALE GENOMIC DNA]</scope>
    <source>
        <strain evidence="4 5">TBRC 1432</strain>
    </source>
</reference>
<dbReference type="Pfam" id="PF17678">
    <property type="entry name" value="Glyco_hydro_92N"/>
    <property type="match status" value="1"/>
</dbReference>
<keyword evidence="4" id="KW-0378">Hydrolase</keyword>
<dbReference type="SUPFAM" id="SSF48208">
    <property type="entry name" value="Six-hairpin glycosidases"/>
    <property type="match status" value="1"/>
</dbReference>
<dbReference type="InterPro" id="IPR008928">
    <property type="entry name" value="6-hairpin_glycosidase_sf"/>
</dbReference>
<evidence type="ECO:0000313" key="5">
    <source>
        <dbReference type="Proteomes" id="UP001589810"/>
    </source>
</evidence>
<dbReference type="NCBIfam" id="TIGR01180">
    <property type="entry name" value="aman2_put"/>
    <property type="match status" value="1"/>
</dbReference>
<feature type="chain" id="PRO_5045297227" evidence="1">
    <location>
        <begin position="26"/>
        <end position="1025"/>
    </location>
</feature>
<dbReference type="InterPro" id="IPR005887">
    <property type="entry name" value="GH92_a_mannosidase_put"/>
</dbReference>
<dbReference type="EMBL" id="JBHLUD010000007">
    <property type="protein sequence ID" value="MFC0544230.1"/>
    <property type="molecule type" value="Genomic_DNA"/>
</dbReference>
<evidence type="ECO:0000256" key="1">
    <source>
        <dbReference type="SAM" id="SignalP"/>
    </source>
</evidence>